<feature type="compositionally biased region" description="Basic residues" evidence="1">
    <location>
        <begin position="219"/>
        <end position="263"/>
    </location>
</feature>
<name>A0A6J4UFR0_9ACTN</name>
<organism evidence="2">
    <name type="scientific">uncultured Thermoleophilia bacterium</name>
    <dbReference type="NCBI Taxonomy" id="1497501"/>
    <lineage>
        <taxon>Bacteria</taxon>
        <taxon>Bacillati</taxon>
        <taxon>Actinomycetota</taxon>
        <taxon>Thermoleophilia</taxon>
        <taxon>environmental samples</taxon>
    </lineage>
</organism>
<feature type="non-terminal residue" evidence="2">
    <location>
        <position position="274"/>
    </location>
</feature>
<feature type="region of interest" description="Disordered" evidence="1">
    <location>
        <begin position="97"/>
        <end position="274"/>
    </location>
</feature>
<feature type="compositionally biased region" description="Basic and acidic residues" evidence="1">
    <location>
        <begin position="97"/>
        <end position="108"/>
    </location>
</feature>
<feature type="compositionally biased region" description="Basic and acidic residues" evidence="1">
    <location>
        <begin position="133"/>
        <end position="142"/>
    </location>
</feature>
<dbReference type="EMBL" id="CADCWC010000363">
    <property type="protein sequence ID" value="CAA9547302.1"/>
    <property type="molecule type" value="Genomic_DNA"/>
</dbReference>
<feature type="compositionally biased region" description="Basic and acidic residues" evidence="1">
    <location>
        <begin position="156"/>
        <end position="170"/>
    </location>
</feature>
<proteinExistence type="predicted"/>
<feature type="non-terminal residue" evidence="2">
    <location>
        <position position="1"/>
    </location>
</feature>
<gene>
    <name evidence="2" type="ORF">AVDCRST_MAG79-2416</name>
</gene>
<sequence length="274" mass="30629">EHDEDPGRPAAGRARLRRAAAAARAALGLPHLRLARHAQDQARARAARRRDDHARAVPAHVHLPLRRGPGGLHQRVPAVPAARHPRAVRAVHLGLLRRDAQHRHDQGRGRPLPVAGHLAPGAAGRRRPRGRGALRDRGDGRRPSRPRARLPPGGRGPRDPRRDGPRDRVLVRPGLGVHHPRVAAPLAERGHEHGIHGPVPPDLPVQRVRRPEHPAQRARGLRRPQPHLPPGHRHPRTHGRRSRHRRDRHRPGRHRGPHRRLRAAHLPPLPAREL</sequence>
<evidence type="ECO:0000256" key="1">
    <source>
        <dbReference type="SAM" id="MobiDB-lite"/>
    </source>
</evidence>
<accession>A0A6J4UFR0</accession>
<reference evidence="2" key="1">
    <citation type="submission" date="2020-02" db="EMBL/GenBank/DDBJ databases">
        <authorList>
            <person name="Meier V. D."/>
        </authorList>
    </citation>
    <scope>NUCLEOTIDE SEQUENCE</scope>
    <source>
        <strain evidence="2">AVDCRST_MAG79</strain>
    </source>
</reference>
<evidence type="ECO:0000313" key="2">
    <source>
        <dbReference type="EMBL" id="CAA9547302.1"/>
    </source>
</evidence>
<dbReference type="AlphaFoldDB" id="A0A6J4UFR0"/>
<protein>
    <submittedName>
        <fullName evidence="2">Efflux ABC transporter, permease protein</fullName>
    </submittedName>
</protein>